<organism evidence="3 4">
    <name type="scientific">Roseomonas elaeocarpi</name>
    <dbReference type="NCBI Taxonomy" id="907779"/>
    <lineage>
        <taxon>Bacteria</taxon>
        <taxon>Pseudomonadati</taxon>
        <taxon>Pseudomonadota</taxon>
        <taxon>Alphaproteobacteria</taxon>
        <taxon>Acetobacterales</taxon>
        <taxon>Roseomonadaceae</taxon>
        <taxon>Roseomonas</taxon>
    </lineage>
</organism>
<dbReference type="InterPro" id="IPR052897">
    <property type="entry name" value="Sec-Metab_Biosynth_Hydrolase"/>
</dbReference>
<keyword evidence="3" id="KW-0378">Hydrolase</keyword>
<reference evidence="3 4" key="1">
    <citation type="submission" date="2024-09" db="EMBL/GenBank/DDBJ databases">
        <authorList>
            <person name="Sun Q."/>
            <person name="Mori K."/>
        </authorList>
    </citation>
    <scope>NUCLEOTIDE SEQUENCE [LARGE SCALE GENOMIC DNA]</scope>
    <source>
        <strain evidence="3 4">TBRC 5777</strain>
    </source>
</reference>
<gene>
    <name evidence="3" type="ORF">ACFFGY_01110</name>
</gene>
<evidence type="ECO:0000256" key="1">
    <source>
        <dbReference type="SAM" id="Phobius"/>
    </source>
</evidence>
<dbReference type="InterPro" id="IPR029058">
    <property type="entry name" value="AB_hydrolase_fold"/>
</dbReference>
<evidence type="ECO:0000313" key="4">
    <source>
        <dbReference type="Proteomes" id="UP001589865"/>
    </source>
</evidence>
<dbReference type="SUPFAM" id="SSF53474">
    <property type="entry name" value="alpha/beta-Hydrolases"/>
    <property type="match status" value="1"/>
</dbReference>
<dbReference type="PANTHER" id="PTHR37017:SF11">
    <property type="entry name" value="ESTERASE_LIPASE_THIOESTERASE DOMAIN-CONTAINING PROTEIN"/>
    <property type="match status" value="1"/>
</dbReference>
<dbReference type="PANTHER" id="PTHR37017">
    <property type="entry name" value="AB HYDROLASE-1 DOMAIN-CONTAINING PROTEIN-RELATED"/>
    <property type="match status" value="1"/>
</dbReference>
<dbReference type="Gene3D" id="3.40.50.1820">
    <property type="entry name" value="alpha/beta hydrolase"/>
    <property type="match status" value="1"/>
</dbReference>
<dbReference type="Proteomes" id="UP001589865">
    <property type="component" value="Unassembled WGS sequence"/>
</dbReference>
<dbReference type="GO" id="GO:0016787">
    <property type="term" value="F:hydrolase activity"/>
    <property type="evidence" value="ECO:0007669"/>
    <property type="project" value="UniProtKB-KW"/>
</dbReference>
<sequence>MSLRNRSAEARETGWLMRYDAVRAGFSVAWVATALAVGPAASPALVYVAALAPDGNETLSEVRSRFAPATNNVIKSADGFLTLDPATFHDDFAADLPAADAAFMARSQVPVSEKALSAPVSQAAWRSKPSWYAVATEDHKINPDFGRFMARRTGSTTVEVKGIHAVYVSQPRAIAALIEQAATGARKE</sequence>
<evidence type="ECO:0000259" key="2">
    <source>
        <dbReference type="Pfam" id="PF12697"/>
    </source>
</evidence>
<accession>A0ABV6JM86</accession>
<proteinExistence type="predicted"/>
<keyword evidence="4" id="KW-1185">Reference proteome</keyword>
<protein>
    <submittedName>
        <fullName evidence="3">Alpha/beta fold hydrolase</fullName>
    </submittedName>
</protein>
<name>A0ABV6JM86_9PROT</name>
<dbReference type="Pfam" id="PF12697">
    <property type="entry name" value="Abhydrolase_6"/>
    <property type="match status" value="1"/>
</dbReference>
<dbReference type="RefSeq" id="WP_377042511.1">
    <property type="nucleotide sequence ID" value="NZ_JBHLUN010000001.1"/>
</dbReference>
<comment type="caution">
    <text evidence="3">The sequence shown here is derived from an EMBL/GenBank/DDBJ whole genome shotgun (WGS) entry which is preliminary data.</text>
</comment>
<dbReference type="InterPro" id="IPR000073">
    <property type="entry name" value="AB_hydrolase_1"/>
</dbReference>
<dbReference type="EMBL" id="JBHLUN010000001">
    <property type="protein sequence ID" value="MFC0406826.1"/>
    <property type="molecule type" value="Genomic_DNA"/>
</dbReference>
<keyword evidence="1" id="KW-0812">Transmembrane</keyword>
<feature type="transmembrane region" description="Helical" evidence="1">
    <location>
        <begin position="21"/>
        <end position="41"/>
    </location>
</feature>
<keyword evidence="1" id="KW-0472">Membrane</keyword>
<keyword evidence="1" id="KW-1133">Transmembrane helix</keyword>
<evidence type="ECO:0000313" key="3">
    <source>
        <dbReference type="EMBL" id="MFC0406826.1"/>
    </source>
</evidence>
<feature type="domain" description="AB hydrolase-1" evidence="2">
    <location>
        <begin position="29"/>
        <end position="176"/>
    </location>
</feature>